<dbReference type="InterPro" id="IPR009030">
    <property type="entry name" value="Growth_fac_rcpt_cys_sf"/>
</dbReference>
<keyword evidence="4" id="KW-0732">Signal</keyword>
<feature type="transmembrane region" description="Helical" evidence="10">
    <location>
        <begin position="801"/>
        <end position="822"/>
    </location>
</feature>
<protein>
    <submittedName>
        <fullName evidence="13">Uncharacterized protein</fullName>
    </submittedName>
</protein>
<gene>
    <name evidence="13" type="ORF">BRAFLDRAFT_79635</name>
</gene>
<dbReference type="SMART" id="SM00179">
    <property type="entry name" value="EGF_CA"/>
    <property type="match status" value="10"/>
</dbReference>
<keyword evidence="2" id="KW-0964">Secreted</keyword>
<evidence type="ECO:0000256" key="10">
    <source>
        <dbReference type="SAM" id="Phobius"/>
    </source>
</evidence>
<sequence>METSVLVGFILMGTLGGVGFYTANAQQLGFCHQAFNVRFLGHCYWKNRADRWASAQSNCESILAGSHLLTDMTEEKHQELLNQFSDLDSFWLGLSDRGTEGSFVWDDLADTPLGSPTQWDPNTPNTGGRDCVAITGSSWVPMDCNTQLPYICEKDVDECADNPCDEHAVCTNTKGSFTCTCDDGYTGNGLTCTARCSQSCNASALCRSTDGSNYACVCNDGFEGDGVTCTDIDECLDPDAARCHVEHGNCVNTPGSFDCFCNPGYQRTSGDLHECEDVDECLAIKNRHPCSPDAHCDNSIGSFRCDCNPGYTGNGYECVDIDECATGQHNCHVNADCVNQVPASSDHEEGSEHDAVVGFTCTCKPGYQGDGVTCEDADECLETPYPCDANADCTNIVSSYTCACRDGFQGDGMNCTDIDECAGGQVQCHALATCVNTVGSYLCRCRDGFQGDGITSCADEDECLATPSPCPANTDCTNNVGSYSCQCKAGFTGTPPDNCIDVDECANNAQLCNAPSVCVNTPGSHVCQCTNGYQYDGSQCVDANECDGNPCDPNADCANTVGSYTCTCRPGFVGNGLVCTDDPNTNCVTGANGVITCTCKPGYTGNGYTCTDADECAGTPRRCHEQATCTNTLGSFRCTCNQGYQGDGLTCTSTTGGVCAGFAGGSHGTHTYQVVLDGVTLTDELRDTNTEPYRSLTADIAVLVNNVMKTTQHAGKVKNVLVTRLKEVEGEVVAVYDACLENANAAQGLEIQNNIQAASSVDNTLGINLKTACYLESDDSNCPTSASVSGGGSGLNPSTAIALWVSLALLLLLLLLALCCAWRHHRGKKYYDDKSEYDYPPSIHGSVYHSPQSHVYDYPTATAPTVVPIKIYNMSQCFVAYIMTFAVLWSTTDGMPTNKAQCPEGYTDGQFAELCFRHVRTPLPYGKAAAECDSDGGKLITDKNRAKHNYLLKRDFAMSYWVGLDDLEEENSFVWNDGEVLTDFAPFSKTYPNQQNNDCVVLSRLTDMEWLPSDCHQNFEFVCQKELLW</sequence>
<dbReference type="InterPro" id="IPR016187">
    <property type="entry name" value="CTDL_fold"/>
</dbReference>
<feature type="domain" description="C-type lectin" evidence="12">
    <location>
        <begin position="911"/>
        <end position="1024"/>
    </location>
</feature>
<dbReference type="SMART" id="SM00181">
    <property type="entry name" value="EGF"/>
    <property type="match status" value="12"/>
</dbReference>
<feature type="domain" description="EGF-like" evidence="11">
    <location>
        <begin position="542"/>
        <end position="580"/>
    </location>
</feature>
<keyword evidence="6" id="KW-0106">Calcium</keyword>
<feature type="domain" description="EGF-like" evidence="11">
    <location>
        <begin position="459"/>
        <end position="500"/>
    </location>
</feature>
<evidence type="ECO:0000256" key="9">
    <source>
        <dbReference type="PROSITE-ProRule" id="PRU00076"/>
    </source>
</evidence>
<dbReference type="InterPro" id="IPR049883">
    <property type="entry name" value="NOTCH1_EGF-like"/>
</dbReference>
<accession>C3ZHR2</accession>
<dbReference type="Pfam" id="PF07645">
    <property type="entry name" value="EGF_CA"/>
    <property type="match status" value="5"/>
</dbReference>
<dbReference type="InterPro" id="IPR000152">
    <property type="entry name" value="EGF-type_Asp/Asn_hydroxyl_site"/>
</dbReference>
<dbReference type="InterPro" id="IPR001881">
    <property type="entry name" value="EGF-like_Ca-bd_dom"/>
</dbReference>
<dbReference type="Gene3D" id="2.10.25.10">
    <property type="entry name" value="Laminin"/>
    <property type="match status" value="12"/>
</dbReference>
<dbReference type="PROSITE" id="PS50041">
    <property type="entry name" value="C_TYPE_LECTIN_2"/>
    <property type="match status" value="2"/>
</dbReference>
<evidence type="ECO:0000313" key="13">
    <source>
        <dbReference type="EMBL" id="EEN48057.1"/>
    </source>
</evidence>
<keyword evidence="7" id="KW-1015">Disulfide bond</keyword>
<feature type="domain" description="EGF-like" evidence="11">
    <location>
        <begin position="277"/>
        <end position="319"/>
    </location>
</feature>
<dbReference type="InterPro" id="IPR050751">
    <property type="entry name" value="ECM_structural_protein"/>
</dbReference>
<feature type="domain" description="EGF-like" evidence="11">
    <location>
        <begin position="417"/>
        <end position="458"/>
    </location>
</feature>
<keyword evidence="5" id="KW-0677">Repeat</keyword>
<keyword evidence="10" id="KW-0812">Transmembrane</keyword>
<dbReference type="InterPro" id="IPR000742">
    <property type="entry name" value="EGF"/>
</dbReference>
<keyword evidence="3 9" id="KW-0245">EGF-like domain</keyword>
<dbReference type="EMBL" id="GG666623">
    <property type="protein sequence ID" value="EEN48057.1"/>
    <property type="molecule type" value="Genomic_DNA"/>
</dbReference>
<dbReference type="PROSITE" id="PS00010">
    <property type="entry name" value="ASX_HYDROXYL"/>
    <property type="match status" value="8"/>
</dbReference>
<dbReference type="PANTHER" id="PTHR24034:SF204">
    <property type="entry name" value="ADHESION G PROTEIN-COUPLED RECEPTOR E1"/>
    <property type="match status" value="1"/>
</dbReference>
<dbReference type="GO" id="GO:0005576">
    <property type="term" value="C:extracellular region"/>
    <property type="evidence" value="ECO:0007669"/>
    <property type="project" value="UniProtKB-SubCell"/>
</dbReference>
<dbReference type="PROSITE" id="PS01186">
    <property type="entry name" value="EGF_2"/>
    <property type="match status" value="10"/>
</dbReference>
<dbReference type="GO" id="GO:0005509">
    <property type="term" value="F:calcium ion binding"/>
    <property type="evidence" value="ECO:0007669"/>
    <property type="project" value="InterPro"/>
</dbReference>
<evidence type="ECO:0000256" key="7">
    <source>
        <dbReference type="ARBA" id="ARBA00023157"/>
    </source>
</evidence>
<feature type="domain" description="EGF-like" evidence="11">
    <location>
        <begin position="501"/>
        <end position="541"/>
    </location>
</feature>
<dbReference type="Pfam" id="PF12947">
    <property type="entry name" value="EGF_3"/>
    <property type="match status" value="6"/>
</dbReference>
<dbReference type="InParanoid" id="C3ZHR2"/>
<feature type="domain" description="EGF-like" evidence="11">
    <location>
        <begin position="320"/>
        <end position="375"/>
    </location>
</feature>
<dbReference type="PANTHER" id="PTHR24034">
    <property type="entry name" value="EGF-LIKE DOMAIN-CONTAINING PROTEIN"/>
    <property type="match status" value="1"/>
</dbReference>
<dbReference type="InterPro" id="IPR024731">
    <property type="entry name" value="NELL2-like_EGF"/>
</dbReference>
<dbReference type="CDD" id="cd00037">
    <property type="entry name" value="CLECT"/>
    <property type="match status" value="2"/>
</dbReference>
<dbReference type="InterPro" id="IPR018097">
    <property type="entry name" value="EGF_Ca-bd_CS"/>
</dbReference>
<evidence type="ECO:0000256" key="8">
    <source>
        <dbReference type="ARBA" id="ARBA00023180"/>
    </source>
</evidence>
<feature type="domain" description="EGF-like" evidence="11">
    <location>
        <begin position="612"/>
        <end position="652"/>
    </location>
</feature>
<feature type="domain" description="EGF-like" evidence="11">
    <location>
        <begin position="231"/>
        <end position="276"/>
    </location>
</feature>
<dbReference type="SUPFAM" id="SSF57184">
    <property type="entry name" value="Growth factor receptor domain"/>
    <property type="match status" value="2"/>
</dbReference>
<dbReference type="InterPro" id="IPR001304">
    <property type="entry name" value="C-type_lectin-like"/>
</dbReference>
<comment type="subcellular location">
    <subcellularLocation>
        <location evidence="1">Secreted</location>
    </subcellularLocation>
</comment>
<organism>
    <name type="scientific">Branchiostoma floridae</name>
    <name type="common">Florida lancelet</name>
    <name type="synonym">Amphioxus</name>
    <dbReference type="NCBI Taxonomy" id="7739"/>
    <lineage>
        <taxon>Eukaryota</taxon>
        <taxon>Metazoa</taxon>
        <taxon>Chordata</taxon>
        <taxon>Cephalochordata</taxon>
        <taxon>Leptocardii</taxon>
        <taxon>Amphioxiformes</taxon>
        <taxon>Branchiostomatidae</taxon>
        <taxon>Branchiostoma</taxon>
    </lineage>
</organism>
<proteinExistence type="predicted"/>
<dbReference type="PROSITE" id="PS50026">
    <property type="entry name" value="EGF_3"/>
    <property type="match status" value="10"/>
</dbReference>
<evidence type="ECO:0000256" key="2">
    <source>
        <dbReference type="ARBA" id="ARBA00022525"/>
    </source>
</evidence>
<evidence type="ECO:0000256" key="5">
    <source>
        <dbReference type="ARBA" id="ARBA00022737"/>
    </source>
</evidence>
<dbReference type="Pfam" id="PF00059">
    <property type="entry name" value="Lectin_C"/>
    <property type="match status" value="2"/>
</dbReference>
<keyword evidence="8" id="KW-0325">Glycoprotein</keyword>
<dbReference type="SMART" id="SM00034">
    <property type="entry name" value="CLECT"/>
    <property type="match status" value="2"/>
</dbReference>
<dbReference type="eggNOG" id="KOG1217">
    <property type="taxonomic scope" value="Eukaryota"/>
</dbReference>
<evidence type="ECO:0000259" key="11">
    <source>
        <dbReference type="PROSITE" id="PS50026"/>
    </source>
</evidence>
<dbReference type="FunFam" id="2.10.25.10:FF:000038">
    <property type="entry name" value="Fibrillin 2"/>
    <property type="match status" value="9"/>
</dbReference>
<dbReference type="Pfam" id="PF12662">
    <property type="entry name" value="cEGF"/>
    <property type="match status" value="1"/>
</dbReference>
<evidence type="ECO:0000256" key="3">
    <source>
        <dbReference type="ARBA" id="ARBA00022536"/>
    </source>
</evidence>
<dbReference type="PROSITE" id="PS01187">
    <property type="entry name" value="EGF_CA"/>
    <property type="match status" value="3"/>
</dbReference>
<comment type="caution">
    <text evidence="9">Lacks conserved residue(s) required for the propagation of feature annotation.</text>
</comment>
<name>C3ZHR2_BRAFL</name>
<dbReference type="SUPFAM" id="SSF57196">
    <property type="entry name" value="EGF/Laminin"/>
    <property type="match status" value="4"/>
</dbReference>
<feature type="domain" description="C-type lectin" evidence="12">
    <location>
        <begin position="39"/>
        <end position="153"/>
    </location>
</feature>
<evidence type="ECO:0000256" key="4">
    <source>
        <dbReference type="ARBA" id="ARBA00022729"/>
    </source>
</evidence>
<evidence type="ECO:0000259" key="12">
    <source>
        <dbReference type="PROSITE" id="PS50041"/>
    </source>
</evidence>
<evidence type="ECO:0000256" key="6">
    <source>
        <dbReference type="ARBA" id="ARBA00022837"/>
    </source>
</evidence>
<dbReference type="Gene3D" id="3.10.100.10">
    <property type="entry name" value="Mannose-Binding Protein A, subunit A"/>
    <property type="match status" value="2"/>
</dbReference>
<reference evidence="13" key="1">
    <citation type="journal article" date="2008" name="Nature">
        <title>The amphioxus genome and the evolution of the chordate karyotype.</title>
        <authorList>
            <consortium name="US DOE Joint Genome Institute (JGI-PGF)"/>
            <person name="Putnam N.H."/>
            <person name="Butts T."/>
            <person name="Ferrier D.E.K."/>
            <person name="Furlong R.F."/>
            <person name="Hellsten U."/>
            <person name="Kawashima T."/>
            <person name="Robinson-Rechavi M."/>
            <person name="Shoguchi E."/>
            <person name="Terry A."/>
            <person name="Yu J.-K."/>
            <person name="Benito-Gutierrez E.L."/>
            <person name="Dubchak I."/>
            <person name="Garcia-Fernandez J."/>
            <person name="Gibson-Brown J.J."/>
            <person name="Grigoriev I.V."/>
            <person name="Horton A.C."/>
            <person name="de Jong P.J."/>
            <person name="Jurka J."/>
            <person name="Kapitonov V.V."/>
            <person name="Kohara Y."/>
            <person name="Kuroki Y."/>
            <person name="Lindquist E."/>
            <person name="Lucas S."/>
            <person name="Osoegawa K."/>
            <person name="Pennacchio L.A."/>
            <person name="Salamov A.A."/>
            <person name="Satou Y."/>
            <person name="Sauka-Spengler T."/>
            <person name="Schmutz J."/>
            <person name="Shin-I T."/>
            <person name="Toyoda A."/>
            <person name="Bronner-Fraser M."/>
            <person name="Fujiyama A."/>
            <person name="Holland L.Z."/>
            <person name="Holland P.W.H."/>
            <person name="Satoh N."/>
            <person name="Rokhsar D.S."/>
        </authorList>
    </citation>
    <scope>NUCLEOTIDE SEQUENCE [LARGE SCALE GENOMIC DNA]</scope>
    <source>
        <strain evidence="13">S238N-H82</strain>
        <tissue evidence="13">Testes</tissue>
    </source>
</reference>
<dbReference type="SUPFAM" id="SSF56436">
    <property type="entry name" value="C-type lectin-like"/>
    <property type="match status" value="2"/>
</dbReference>
<keyword evidence="10" id="KW-1133">Transmembrane helix</keyword>
<keyword evidence="10" id="KW-0472">Membrane</keyword>
<feature type="domain" description="EGF-like" evidence="11">
    <location>
        <begin position="155"/>
        <end position="193"/>
    </location>
</feature>
<feature type="domain" description="EGF-like" evidence="11">
    <location>
        <begin position="376"/>
        <end position="416"/>
    </location>
</feature>
<dbReference type="CDD" id="cd00054">
    <property type="entry name" value="EGF_CA"/>
    <property type="match status" value="10"/>
</dbReference>
<dbReference type="InterPro" id="IPR016186">
    <property type="entry name" value="C-type_lectin-like/link_sf"/>
</dbReference>
<dbReference type="InterPro" id="IPR026823">
    <property type="entry name" value="cEGF"/>
</dbReference>
<evidence type="ECO:0000256" key="1">
    <source>
        <dbReference type="ARBA" id="ARBA00004613"/>
    </source>
</evidence>
<dbReference type="AlphaFoldDB" id="C3ZHR2"/>